<name>A0A1A8FLY2_9TELE</name>
<dbReference type="Pfam" id="PF07966">
    <property type="entry name" value="A1_Propeptide"/>
    <property type="match status" value="1"/>
</dbReference>
<dbReference type="InterPro" id="IPR033121">
    <property type="entry name" value="PEPTIDASE_A1"/>
</dbReference>
<dbReference type="InterPro" id="IPR012848">
    <property type="entry name" value="Aspartic_peptidase_N"/>
</dbReference>
<reference evidence="6" key="1">
    <citation type="submission" date="2016-05" db="EMBL/GenBank/DDBJ databases">
        <authorList>
            <person name="Lavstsen T."/>
            <person name="Jespersen J.S."/>
        </authorList>
    </citation>
    <scope>NUCLEOTIDE SEQUENCE</scope>
    <source>
        <tissue evidence="6">Brain</tissue>
    </source>
</reference>
<dbReference type="GO" id="GO:0004190">
    <property type="term" value="F:aspartic-type endopeptidase activity"/>
    <property type="evidence" value="ECO:0007669"/>
    <property type="project" value="InterPro"/>
</dbReference>
<dbReference type="PANTHER" id="PTHR47966:SF37">
    <property type="entry name" value="CATHEPSIN E-A-LIKE"/>
    <property type="match status" value="1"/>
</dbReference>
<evidence type="ECO:0000256" key="3">
    <source>
        <dbReference type="SAM" id="SignalP"/>
    </source>
</evidence>
<keyword evidence="3" id="KW-0732">Signal</keyword>
<accession>A0A1A8FLY2</accession>
<evidence type="ECO:0000256" key="2">
    <source>
        <dbReference type="ARBA" id="ARBA00023157"/>
    </source>
</evidence>
<dbReference type="InterPro" id="IPR021109">
    <property type="entry name" value="Peptidase_aspartic_dom_sf"/>
</dbReference>
<dbReference type="GO" id="GO:0006508">
    <property type="term" value="P:proteolysis"/>
    <property type="evidence" value="ECO:0007669"/>
    <property type="project" value="InterPro"/>
</dbReference>
<dbReference type="InterPro" id="IPR001969">
    <property type="entry name" value="Aspartic_peptidase_AS"/>
</dbReference>
<feature type="domain" description="Peptidase A1" evidence="4">
    <location>
        <begin position="72"/>
        <end position="147"/>
    </location>
</feature>
<sequence length="215" mass="24357">MLKLLLLLTSTWMSSAVVRIALRRVPSIRTQLRSDGLLEEFLMDSRPDMFNRRYAQCFPPGIPSLRLGRSSQKIYNFMDAIVDTGTSLIAGPTNDILSLQQLIGATPTSLGEFLIDCGRLSSLPHVTFDLGGVEYTLTSEQYVRKVRSFIVHVRNRTFNVWLWGHMWPLSPLKPALVRAADPYYSCNPTLQPNPSDTSSVRTRTEVYFLNRVGYL</sequence>
<keyword evidence="2" id="KW-1015">Disulfide bond</keyword>
<evidence type="ECO:0000259" key="5">
    <source>
        <dbReference type="Pfam" id="PF07966"/>
    </source>
</evidence>
<comment type="similarity">
    <text evidence="1">Belongs to the peptidase A1 family.</text>
</comment>
<proteinExistence type="inferred from homology"/>
<feature type="chain" id="PRO_5008370010" evidence="3">
    <location>
        <begin position="17"/>
        <end position="215"/>
    </location>
</feature>
<evidence type="ECO:0000313" key="6">
    <source>
        <dbReference type="EMBL" id="SBQ59977.1"/>
    </source>
</evidence>
<feature type="domain" description="Aspartic peptidase N-terminal" evidence="5">
    <location>
        <begin position="19"/>
        <end position="43"/>
    </location>
</feature>
<dbReference type="AlphaFoldDB" id="A0A1A8FLY2"/>
<reference evidence="6" key="2">
    <citation type="submission" date="2016-06" db="EMBL/GenBank/DDBJ databases">
        <title>The genome of a short-lived fish provides insights into sex chromosome evolution and the genetic control of aging.</title>
        <authorList>
            <person name="Reichwald K."/>
            <person name="Felder M."/>
            <person name="Petzold A."/>
            <person name="Koch P."/>
            <person name="Groth M."/>
            <person name="Platzer M."/>
        </authorList>
    </citation>
    <scope>NUCLEOTIDE SEQUENCE</scope>
    <source>
        <tissue evidence="6">Brain</tissue>
    </source>
</reference>
<dbReference type="SUPFAM" id="SSF50630">
    <property type="entry name" value="Acid proteases"/>
    <property type="match status" value="1"/>
</dbReference>
<dbReference type="InterPro" id="IPR001461">
    <property type="entry name" value="Aspartic_peptidase_A1"/>
</dbReference>
<evidence type="ECO:0000256" key="1">
    <source>
        <dbReference type="ARBA" id="ARBA00007447"/>
    </source>
</evidence>
<dbReference type="PANTHER" id="PTHR47966">
    <property type="entry name" value="BETA-SITE APP-CLEAVING ENZYME, ISOFORM A-RELATED"/>
    <property type="match status" value="1"/>
</dbReference>
<dbReference type="Gene3D" id="2.40.70.10">
    <property type="entry name" value="Acid Proteases"/>
    <property type="match status" value="1"/>
</dbReference>
<evidence type="ECO:0000259" key="4">
    <source>
        <dbReference type="Pfam" id="PF00026"/>
    </source>
</evidence>
<dbReference type="Gene3D" id="6.10.140.60">
    <property type="match status" value="1"/>
</dbReference>
<dbReference type="PROSITE" id="PS00141">
    <property type="entry name" value="ASP_PROTEASE"/>
    <property type="match status" value="1"/>
</dbReference>
<dbReference type="EMBL" id="HAEB01013450">
    <property type="protein sequence ID" value="SBQ59977.1"/>
    <property type="molecule type" value="Transcribed_RNA"/>
</dbReference>
<organism evidence="6">
    <name type="scientific">Nothobranchius korthausae</name>
    <dbReference type="NCBI Taxonomy" id="1143690"/>
    <lineage>
        <taxon>Eukaryota</taxon>
        <taxon>Metazoa</taxon>
        <taxon>Chordata</taxon>
        <taxon>Craniata</taxon>
        <taxon>Vertebrata</taxon>
        <taxon>Euteleostomi</taxon>
        <taxon>Actinopterygii</taxon>
        <taxon>Neopterygii</taxon>
        <taxon>Teleostei</taxon>
        <taxon>Neoteleostei</taxon>
        <taxon>Acanthomorphata</taxon>
        <taxon>Ovalentaria</taxon>
        <taxon>Atherinomorphae</taxon>
        <taxon>Cyprinodontiformes</taxon>
        <taxon>Nothobranchiidae</taxon>
        <taxon>Nothobranchius</taxon>
    </lineage>
</organism>
<dbReference type="Pfam" id="PF00026">
    <property type="entry name" value="Asp"/>
    <property type="match status" value="1"/>
</dbReference>
<gene>
    <name evidence="6" type="primary">NOTS</name>
</gene>
<feature type="signal peptide" evidence="3">
    <location>
        <begin position="1"/>
        <end position="16"/>
    </location>
</feature>
<protein>
    <submittedName>
        <fullName evidence="6">Nothepsin</fullName>
    </submittedName>
</protein>